<proteinExistence type="predicted"/>
<reference evidence="2" key="1">
    <citation type="submission" date="2016-11" db="UniProtKB">
        <authorList>
            <consortium name="WormBaseParasite"/>
        </authorList>
    </citation>
    <scope>IDENTIFICATION</scope>
    <source>
        <strain evidence="2">pt0022</strain>
    </source>
</reference>
<organism evidence="2">
    <name type="scientific">Wuchereria bancrofti</name>
    <dbReference type="NCBI Taxonomy" id="6293"/>
    <lineage>
        <taxon>Eukaryota</taxon>
        <taxon>Metazoa</taxon>
        <taxon>Ecdysozoa</taxon>
        <taxon>Nematoda</taxon>
        <taxon>Chromadorea</taxon>
        <taxon>Rhabditida</taxon>
        <taxon>Spirurina</taxon>
        <taxon>Spiruromorpha</taxon>
        <taxon>Filarioidea</taxon>
        <taxon>Onchocercidae</taxon>
        <taxon>Wuchereria</taxon>
    </lineage>
</organism>
<evidence type="ECO:0000256" key="1">
    <source>
        <dbReference type="SAM" id="MobiDB-lite"/>
    </source>
</evidence>
<protein>
    <submittedName>
        <fullName evidence="2">Uncharacterized protein</fullName>
    </submittedName>
</protein>
<name>A0A1I8EJ25_WUCBA</name>
<evidence type="ECO:0000313" key="2">
    <source>
        <dbReference type="WBParaSite" id="maker-PairedContig_237-snap-gene-0.10-mRNA-1"/>
    </source>
</evidence>
<sequence>MIHNNESPSRRVSEGTIRNGQYLCAYPHNCVNFMDQEKLKRQMQRDPINGLQTEGHGQMERRRW</sequence>
<dbReference type="STRING" id="6293.A0A1I8EJ25"/>
<dbReference type="WBParaSite" id="maker-PairedContig_237-snap-gene-0.10-mRNA-1">
    <property type="protein sequence ID" value="maker-PairedContig_237-snap-gene-0.10-mRNA-1"/>
    <property type="gene ID" value="maker-PairedContig_237-snap-gene-0.10"/>
</dbReference>
<dbReference type="AlphaFoldDB" id="A0A1I8EJ25"/>
<feature type="region of interest" description="Disordered" evidence="1">
    <location>
        <begin position="44"/>
        <end position="64"/>
    </location>
</feature>
<accession>A0A1I8EJ25</accession>